<dbReference type="SUPFAM" id="SSF48295">
    <property type="entry name" value="TrpR-like"/>
    <property type="match status" value="1"/>
</dbReference>
<dbReference type="InterPro" id="IPR000831">
    <property type="entry name" value="Trp_repress"/>
</dbReference>
<dbReference type="EMBL" id="MHCS01000045">
    <property type="protein sequence ID" value="OGY25513.1"/>
    <property type="molecule type" value="Genomic_DNA"/>
</dbReference>
<sequence>MRLSRYKLHPKLLDKLTKDFYKSVLDQDNYNGLVNFGDRIFTPTELEALGKRLGILKMLRQDLSYWEIKDKIKVTNSTINKMANILKKADKRFIETLGRLVEEDKSDRLKRKESKYIKSSKQVFAKRRS</sequence>
<organism evidence="1 2">
    <name type="scientific">Candidatus Woykebacteria bacterium RBG_16_43_9</name>
    <dbReference type="NCBI Taxonomy" id="1802596"/>
    <lineage>
        <taxon>Bacteria</taxon>
        <taxon>Candidatus Woykeibacteriota</taxon>
    </lineage>
</organism>
<dbReference type="Pfam" id="PF01371">
    <property type="entry name" value="Trp_repressor"/>
    <property type="match status" value="1"/>
</dbReference>
<dbReference type="Gene3D" id="1.10.1270.10">
    <property type="entry name" value="TrpR-like"/>
    <property type="match status" value="1"/>
</dbReference>
<gene>
    <name evidence="1" type="ORF">A2Z11_03745</name>
</gene>
<protein>
    <recommendedName>
        <fullName evidence="3">TrpR like protein, YerC/YecD</fullName>
    </recommendedName>
</protein>
<accession>A0A1G1WCU7</accession>
<reference evidence="1 2" key="1">
    <citation type="journal article" date="2016" name="Nat. Commun.">
        <title>Thousands of microbial genomes shed light on interconnected biogeochemical processes in an aquifer system.</title>
        <authorList>
            <person name="Anantharaman K."/>
            <person name="Brown C.T."/>
            <person name="Hug L.A."/>
            <person name="Sharon I."/>
            <person name="Castelle C.J."/>
            <person name="Probst A.J."/>
            <person name="Thomas B.C."/>
            <person name="Singh A."/>
            <person name="Wilkins M.J."/>
            <person name="Karaoz U."/>
            <person name="Brodie E.L."/>
            <person name="Williams K.H."/>
            <person name="Hubbard S.S."/>
            <person name="Banfield J.F."/>
        </authorList>
    </citation>
    <scope>NUCLEOTIDE SEQUENCE [LARGE SCALE GENOMIC DNA]</scope>
</reference>
<dbReference type="AlphaFoldDB" id="A0A1G1WCU7"/>
<evidence type="ECO:0000313" key="2">
    <source>
        <dbReference type="Proteomes" id="UP000176389"/>
    </source>
</evidence>
<name>A0A1G1WCU7_9BACT</name>
<proteinExistence type="predicted"/>
<comment type="caution">
    <text evidence="1">The sequence shown here is derived from an EMBL/GenBank/DDBJ whole genome shotgun (WGS) entry which is preliminary data.</text>
</comment>
<dbReference type="GO" id="GO:0043565">
    <property type="term" value="F:sequence-specific DNA binding"/>
    <property type="evidence" value="ECO:0007669"/>
    <property type="project" value="InterPro"/>
</dbReference>
<dbReference type="InterPro" id="IPR038116">
    <property type="entry name" value="TrpR-like_sf"/>
</dbReference>
<evidence type="ECO:0008006" key="3">
    <source>
        <dbReference type="Google" id="ProtNLM"/>
    </source>
</evidence>
<dbReference type="Proteomes" id="UP000176389">
    <property type="component" value="Unassembled WGS sequence"/>
</dbReference>
<dbReference type="GO" id="GO:0003700">
    <property type="term" value="F:DNA-binding transcription factor activity"/>
    <property type="evidence" value="ECO:0007669"/>
    <property type="project" value="InterPro"/>
</dbReference>
<evidence type="ECO:0000313" key="1">
    <source>
        <dbReference type="EMBL" id="OGY25513.1"/>
    </source>
</evidence>
<dbReference type="InterPro" id="IPR010921">
    <property type="entry name" value="Trp_repressor/repl_initiator"/>
</dbReference>